<protein>
    <submittedName>
        <fullName evidence="1">Pyridoxamine 5'-phosphate oxidase family protein</fullName>
    </submittedName>
</protein>
<organism evidence="1 2">
    <name type="scientific">Candidatus Intestinimonas merdavium</name>
    <dbReference type="NCBI Taxonomy" id="2838622"/>
    <lineage>
        <taxon>Bacteria</taxon>
        <taxon>Bacillati</taxon>
        <taxon>Bacillota</taxon>
        <taxon>Clostridia</taxon>
        <taxon>Eubacteriales</taxon>
        <taxon>Intestinimonas</taxon>
    </lineage>
</organism>
<dbReference type="PANTHER" id="PTHR34071:SF2">
    <property type="entry name" value="FLAVIN-NUCLEOTIDE-BINDING PROTEIN"/>
    <property type="match status" value="1"/>
</dbReference>
<dbReference type="Proteomes" id="UP000886824">
    <property type="component" value="Unassembled WGS sequence"/>
</dbReference>
<dbReference type="Gene3D" id="2.30.110.10">
    <property type="entry name" value="Electron Transport, Fmn-binding Protein, Chain A"/>
    <property type="match status" value="1"/>
</dbReference>
<dbReference type="InterPro" id="IPR024747">
    <property type="entry name" value="Pyridox_Oxase-rel"/>
</dbReference>
<dbReference type="PANTHER" id="PTHR34071">
    <property type="entry name" value="5-NITROIMIDAZOLE ANTIBIOTICS RESISTANCE PROTEIN, NIMA-FAMILY-RELATED PROTEIN-RELATED"/>
    <property type="match status" value="1"/>
</dbReference>
<evidence type="ECO:0000313" key="2">
    <source>
        <dbReference type="Proteomes" id="UP000886824"/>
    </source>
</evidence>
<gene>
    <name evidence="1" type="ORF">H9826_04305</name>
</gene>
<accession>A0A9D2CEH2</accession>
<reference evidence="1" key="1">
    <citation type="journal article" date="2021" name="PeerJ">
        <title>Extensive microbial diversity within the chicken gut microbiome revealed by metagenomics and culture.</title>
        <authorList>
            <person name="Gilroy R."/>
            <person name="Ravi A."/>
            <person name="Getino M."/>
            <person name="Pursley I."/>
            <person name="Horton D.L."/>
            <person name="Alikhan N.F."/>
            <person name="Baker D."/>
            <person name="Gharbi K."/>
            <person name="Hall N."/>
            <person name="Watson M."/>
            <person name="Adriaenssens E.M."/>
            <person name="Foster-Nyarko E."/>
            <person name="Jarju S."/>
            <person name="Secka A."/>
            <person name="Antonio M."/>
            <person name="Oren A."/>
            <person name="Chaudhuri R.R."/>
            <person name="La Ragione R."/>
            <person name="Hildebrand F."/>
            <person name="Pallen M.J."/>
        </authorList>
    </citation>
    <scope>NUCLEOTIDE SEQUENCE</scope>
    <source>
        <strain evidence="1">CHK33-7979</strain>
    </source>
</reference>
<dbReference type="SUPFAM" id="SSF50475">
    <property type="entry name" value="FMN-binding split barrel"/>
    <property type="match status" value="1"/>
</dbReference>
<comment type="caution">
    <text evidence="1">The sequence shown here is derived from an EMBL/GenBank/DDBJ whole genome shotgun (WGS) entry which is preliminary data.</text>
</comment>
<dbReference type="InterPro" id="IPR012349">
    <property type="entry name" value="Split_barrel_FMN-bd"/>
</dbReference>
<reference evidence="1" key="2">
    <citation type="submission" date="2021-04" db="EMBL/GenBank/DDBJ databases">
        <authorList>
            <person name="Gilroy R."/>
        </authorList>
    </citation>
    <scope>NUCLEOTIDE SEQUENCE</scope>
    <source>
        <strain evidence="1">CHK33-7979</strain>
    </source>
</reference>
<evidence type="ECO:0000313" key="1">
    <source>
        <dbReference type="EMBL" id="HIY73185.1"/>
    </source>
</evidence>
<proteinExistence type="predicted"/>
<dbReference type="AlphaFoldDB" id="A0A9D2CEH2"/>
<name>A0A9D2CEH2_9FIRM</name>
<dbReference type="EMBL" id="DXCX01000046">
    <property type="protein sequence ID" value="HIY73185.1"/>
    <property type="molecule type" value="Genomic_DNA"/>
</dbReference>
<sequence>MRRKDREMDMDFARMVLDKCEYAVLGMVGPEGWPYSVPVTIVRDGEELYFHCALEGQKVECLRRDGRVCVTAVGDTHIPPDKFTTEYESAVAFGLAEEVTDPAEKTHALELLCRRHVPTNMDQFEVSMARSLDRTGVWRVRITGLTGKRKKYDKTGKEMKFGRME</sequence>
<dbReference type="Pfam" id="PF12900">
    <property type="entry name" value="Pyridox_ox_2"/>
    <property type="match status" value="1"/>
</dbReference>